<dbReference type="AlphaFoldDB" id="B7FTR8"/>
<protein>
    <submittedName>
        <fullName evidence="5">Uncharacterized protein</fullName>
    </submittedName>
</protein>
<evidence type="ECO:0000256" key="1">
    <source>
        <dbReference type="ARBA" id="ARBA00005664"/>
    </source>
</evidence>
<dbReference type="SUPFAM" id="SSF53448">
    <property type="entry name" value="Nucleotide-diphospho-sugar transferases"/>
    <property type="match status" value="1"/>
</dbReference>
<dbReference type="STRING" id="556484.B7FTR8"/>
<feature type="compositionally biased region" description="Basic and acidic residues" evidence="4">
    <location>
        <begin position="138"/>
        <end position="150"/>
    </location>
</feature>
<comment type="similarity">
    <text evidence="1">Belongs to the glycosyltransferase 34 family.</text>
</comment>
<reference evidence="6" key="2">
    <citation type="submission" date="2008-08" db="EMBL/GenBank/DDBJ databases">
        <authorList>
            <consortium name="Diatom Consortium"/>
            <person name="Grigoriev I."/>
            <person name="Grimwood J."/>
            <person name="Kuo A."/>
            <person name="Otillar R.P."/>
            <person name="Salamov A."/>
            <person name="Detter J.C."/>
            <person name="Lindquist E."/>
            <person name="Shapiro H."/>
            <person name="Lucas S."/>
            <person name="Glavina del Rio T."/>
            <person name="Pitluck S."/>
            <person name="Rokhsar D."/>
            <person name="Bowler C."/>
        </authorList>
    </citation>
    <scope>GENOME REANNOTATION</scope>
    <source>
        <strain evidence="6">CCAP 1055/1</strain>
    </source>
</reference>
<name>B7FTR8_PHATC</name>
<dbReference type="PANTHER" id="PTHR31306:SF4">
    <property type="entry name" value="ALPHA-1,2-GALACTOSYLTRANSFERASE"/>
    <property type="match status" value="1"/>
</dbReference>
<dbReference type="Proteomes" id="UP000000759">
    <property type="component" value="Chromosome 4"/>
</dbReference>
<dbReference type="PANTHER" id="PTHR31306">
    <property type="entry name" value="ALPHA-1,6-MANNOSYLTRANSFERASE MNN11-RELATED"/>
    <property type="match status" value="1"/>
</dbReference>
<dbReference type="Gene3D" id="3.90.550.10">
    <property type="entry name" value="Spore Coat Polysaccharide Biosynthesis Protein SpsA, Chain A"/>
    <property type="match status" value="1"/>
</dbReference>
<proteinExistence type="inferred from homology"/>
<keyword evidence="6" id="KW-1185">Reference proteome</keyword>
<dbReference type="eggNOG" id="KOG4748">
    <property type="taxonomic scope" value="Eukaryota"/>
</dbReference>
<gene>
    <name evidence="5" type="ORF">PHATRDRAFT_44339</name>
</gene>
<dbReference type="Pfam" id="PF05637">
    <property type="entry name" value="Glyco_transf_34"/>
    <property type="match status" value="2"/>
</dbReference>
<accession>B7FTR8</accession>
<reference evidence="5 6" key="1">
    <citation type="journal article" date="2008" name="Nature">
        <title>The Phaeodactylum genome reveals the evolutionary history of diatom genomes.</title>
        <authorList>
            <person name="Bowler C."/>
            <person name="Allen A.E."/>
            <person name="Badger J.H."/>
            <person name="Grimwood J."/>
            <person name="Jabbari K."/>
            <person name="Kuo A."/>
            <person name="Maheswari U."/>
            <person name="Martens C."/>
            <person name="Maumus F."/>
            <person name="Otillar R.P."/>
            <person name="Rayko E."/>
            <person name="Salamov A."/>
            <person name="Vandepoele K."/>
            <person name="Beszteri B."/>
            <person name="Gruber A."/>
            <person name="Heijde M."/>
            <person name="Katinka M."/>
            <person name="Mock T."/>
            <person name="Valentin K."/>
            <person name="Verret F."/>
            <person name="Berges J.A."/>
            <person name="Brownlee C."/>
            <person name="Cadoret J.P."/>
            <person name="Chiovitti A."/>
            <person name="Choi C.J."/>
            <person name="Coesel S."/>
            <person name="De Martino A."/>
            <person name="Detter J.C."/>
            <person name="Durkin C."/>
            <person name="Falciatore A."/>
            <person name="Fournet J."/>
            <person name="Haruta M."/>
            <person name="Huysman M.J."/>
            <person name="Jenkins B.D."/>
            <person name="Jiroutova K."/>
            <person name="Jorgensen R.E."/>
            <person name="Joubert Y."/>
            <person name="Kaplan A."/>
            <person name="Kroger N."/>
            <person name="Kroth P.G."/>
            <person name="La Roche J."/>
            <person name="Lindquist E."/>
            <person name="Lommer M."/>
            <person name="Martin-Jezequel V."/>
            <person name="Lopez P.J."/>
            <person name="Lucas S."/>
            <person name="Mangogna M."/>
            <person name="McGinnis K."/>
            <person name="Medlin L.K."/>
            <person name="Montsant A."/>
            <person name="Oudot-Le Secq M.P."/>
            <person name="Napoli C."/>
            <person name="Obornik M."/>
            <person name="Parker M.S."/>
            <person name="Petit J.L."/>
            <person name="Porcel B.M."/>
            <person name="Poulsen N."/>
            <person name="Robison M."/>
            <person name="Rychlewski L."/>
            <person name="Rynearson T.A."/>
            <person name="Schmutz J."/>
            <person name="Shapiro H."/>
            <person name="Siaut M."/>
            <person name="Stanley M."/>
            <person name="Sussman M.R."/>
            <person name="Taylor A.R."/>
            <person name="Vardi A."/>
            <person name="von Dassow P."/>
            <person name="Vyverman W."/>
            <person name="Willis A."/>
            <person name="Wyrwicz L.S."/>
            <person name="Rokhsar D.S."/>
            <person name="Weissenbach J."/>
            <person name="Armbrust E.V."/>
            <person name="Green B.R."/>
            <person name="Van de Peer Y."/>
            <person name="Grigoriev I.V."/>
        </authorList>
    </citation>
    <scope>NUCLEOTIDE SEQUENCE [LARGE SCALE GENOMIC DNA]</scope>
    <source>
        <strain evidence="5 6">CCAP 1055/1</strain>
    </source>
</reference>
<feature type="region of interest" description="Disordered" evidence="4">
    <location>
        <begin position="134"/>
        <end position="158"/>
    </location>
</feature>
<evidence type="ECO:0000256" key="3">
    <source>
        <dbReference type="ARBA" id="ARBA00022679"/>
    </source>
</evidence>
<dbReference type="HOGENOM" id="CLU_562003_0_0_1"/>
<dbReference type="RefSeq" id="XP_002178465.1">
    <property type="nucleotide sequence ID" value="XM_002178429.1"/>
</dbReference>
<dbReference type="InParanoid" id="B7FTR8"/>
<dbReference type="OrthoDB" id="407658at2759"/>
<evidence type="ECO:0000256" key="2">
    <source>
        <dbReference type="ARBA" id="ARBA00022676"/>
    </source>
</evidence>
<keyword evidence="3" id="KW-0808">Transferase</keyword>
<dbReference type="GeneID" id="7197819"/>
<dbReference type="GO" id="GO:0006487">
    <property type="term" value="P:protein N-linked glycosylation"/>
    <property type="evidence" value="ECO:0007669"/>
    <property type="project" value="TreeGrafter"/>
</dbReference>
<dbReference type="InterPro" id="IPR029044">
    <property type="entry name" value="Nucleotide-diphossugar_trans"/>
</dbReference>
<dbReference type="GO" id="GO:0000139">
    <property type="term" value="C:Golgi membrane"/>
    <property type="evidence" value="ECO:0007669"/>
    <property type="project" value="TreeGrafter"/>
</dbReference>
<dbReference type="EMBL" id="CM000607">
    <property type="protein sequence ID" value="EEC50130.1"/>
    <property type="molecule type" value="Genomic_DNA"/>
</dbReference>
<sequence>MEIPDSMVVTQQPTSHLAKTRSLDALHPSGVSETFKNVSSPNTLNRFNPNFYKIGAFGTTWLHSQTDTWLAFLTLFGWLARTTNALPRGFLYVRMSVGTETFVPPSPPPVFYGPDLHGTQKRNLHFYTHLSQSLTPHNQKEGDRDMARRESKAHKVPLRTSTNEWDEYSSVPVYHHHQRNGPFWFTNRTQSFDSDSHSMAVLAMENPQDPVGEQLLVQRSKQRFRWRTAASNESRHDPMDSYPTRRKPSRMLLYLRNRANASNVTVVGLGVLLAILSVHRVFSLYMTHRRWINAPITYMNRQCPAPSYPTIGAATATITGDDGALSRGAIPPAEIPIESSQICMTTLTDAKSTSRWQRFIRWRNFDGILELTHANKALYAHKHGYRFVDGSDWIDTSRPPAWSKIPAVQHLLQTNECEWVLWTDADTVIMNSDVRIQDFLPAAGSGKDLMVGSDNGGGYNSGVFLVRNTPWAQEFLQTWWDMRSFVRPSGLSLSGDNNAMKALLREMTDFNEHVLSPPRCTFNAFAKFLTLSESVHVLDHLDDQEWYLSENYYHKGDFIAHTPGYDNKAECLRMLLQEAR</sequence>
<dbReference type="GO" id="GO:0016757">
    <property type="term" value="F:glycosyltransferase activity"/>
    <property type="evidence" value="ECO:0007669"/>
    <property type="project" value="UniProtKB-KW"/>
</dbReference>
<keyword evidence="2" id="KW-0328">Glycosyltransferase</keyword>
<evidence type="ECO:0000313" key="5">
    <source>
        <dbReference type="EMBL" id="EEC50130.1"/>
    </source>
</evidence>
<evidence type="ECO:0000313" key="6">
    <source>
        <dbReference type="Proteomes" id="UP000000759"/>
    </source>
</evidence>
<dbReference type="InterPro" id="IPR008630">
    <property type="entry name" value="Glyco_trans_34"/>
</dbReference>
<evidence type="ECO:0000256" key="4">
    <source>
        <dbReference type="SAM" id="MobiDB-lite"/>
    </source>
</evidence>
<dbReference type="PaxDb" id="2850-Phatr44339"/>
<organism evidence="5 6">
    <name type="scientific">Phaeodactylum tricornutum (strain CCAP 1055/1)</name>
    <dbReference type="NCBI Taxonomy" id="556484"/>
    <lineage>
        <taxon>Eukaryota</taxon>
        <taxon>Sar</taxon>
        <taxon>Stramenopiles</taxon>
        <taxon>Ochrophyta</taxon>
        <taxon>Bacillariophyta</taxon>
        <taxon>Bacillariophyceae</taxon>
        <taxon>Bacillariophycidae</taxon>
        <taxon>Naviculales</taxon>
        <taxon>Phaeodactylaceae</taxon>
        <taxon>Phaeodactylum</taxon>
    </lineage>
</organism>
<dbReference type="KEGG" id="pti:PHATRDRAFT_44339"/>